<evidence type="ECO:0000256" key="1">
    <source>
        <dbReference type="ARBA" id="ARBA00000316"/>
    </source>
</evidence>
<comment type="pathway">
    <text evidence="7">Amino-acid biosynthesis; D-alanine biosynthesis; D-alanine from L-alanine: step 1/1.</text>
</comment>
<dbReference type="PROSITE" id="PS00395">
    <property type="entry name" value="ALANINE_RACEMASE"/>
    <property type="match status" value="1"/>
</dbReference>
<dbReference type="EC" id="5.1.1.1" evidence="4 7"/>
<evidence type="ECO:0000313" key="11">
    <source>
        <dbReference type="EMBL" id="MBB5048985.1"/>
    </source>
</evidence>
<proteinExistence type="inferred from homology"/>
<dbReference type="SMART" id="SM01005">
    <property type="entry name" value="Ala_racemase_C"/>
    <property type="match status" value="1"/>
</dbReference>
<comment type="caution">
    <text evidence="11">The sequence shown here is derived from an EMBL/GenBank/DDBJ whole genome shotgun (WGS) entry which is preliminary data.</text>
</comment>
<dbReference type="EMBL" id="JACHIH010000028">
    <property type="protein sequence ID" value="MBB5048985.1"/>
    <property type="molecule type" value="Genomic_DNA"/>
</dbReference>
<dbReference type="GO" id="GO:0030632">
    <property type="term" value="P:D-alanine biosynthetic process"/>
    <property type="evidence" value="ECO:0007669"/>
    <property type="project" value="UniProtKB-UniRule"/>
</dbReference>
<evidence type="ECO:0000259" key="10">
    <source>
        <dbReference type="SMART" id="SM01005"/>
    </source>
</evidence>
<feature type="domain" description="Alanine racemase C-terminal" evidence="10">
    <location>
        <begin position="236"/>
        <end position="363"/>
    </location>
</feature>
<dbReference type="Proteomes" id="UP000542353">
    <property type="component" value="Unassembled WGS sequence"/>
</dbReference>
<dbReference type="PANTHER" id="PTHR30511:SF0">
    <property type="entry name" value="ALANINE RACEMASE, CATABOLIC-RELATED"/>
    <property type="match status" value="1"/>
</dbReference>
<dbReference type="Pfam" id="PF00842">
    <property type="entry name" value="Ala_racemase_C"/>
    <property type="match status" value="1"/>
</dbReference>
<dbReference type="HAMAP" id="MF_01201">
    <property type="entry name" value="Ala_racemase"/>
    <property type="match status" value="1"/>
</dbReference>
<gene>
    <name evidence="11" type="ORF">HNR60_003756</name>
</gene>
<evidence type="ECO:0000256" key="2">
    <source>
        <dbReference type="ARBA" id="ARBA00001933"/>
    </source>
</evidence>
<organism evidence="11 12">
    <name type="scientific">Rhodopseudomonas rhenobacensis</name>
    <dbReference type="NCBI Taxonomy" id="87461"/>
    <lineage>
        <taxon>Bacteria</taxon>
        <taxon>Pseudomonadati</taxon>
        <taxon>Pseudomonadota</taxon>
        <taxon>Alphaproteobacteria</taxon>
        <taxon>Hyphomicrobiales</taxon>
        <taxon>Nitrobacteraceae</taxon>
        <taxon>Rhodopseudomonas</taxon>
    </lineage>
</organism>
<keyword evidence="12" id="KW-1185">Reference proteome</keyword>
<feature type="active site" description="Proton acceptor; specific for L-alanine" evidence="7">
    <location>
        <position position="257"/>
    </location>
</feature>
<dbReference type="PANTHER" id="PTHR30511">
    <property type="entry name" value="ALANINE RACEMASE"/>
    <property type="match status" value="1"/>
</dbReference>
<feature type="modified residue" description="N6-(pyridoxal phosphate)lysine" evidence="7 8">
    <location>
        <position position="37"/>
    </location>
</feature>
<evidence type="ECO:0000256" key="7">
    <source>
        <dbReference type="HAMAP-Rule" id="MF_01201"/>
    </source>
</evidence>
<dbReference type="InterPro" id="IPR029066">
    <property type="entry name" value="PLP-binding_barrel"/>
</dbReference>
<dbReference type="UniPathway" id="UPA00042">
    <property type="reaction ID" value="UER00497"/>
</dbReference>
<evidence type="ECO:0000256" key="8">
    <source>
        <dbReference type="PIRSR" id="PIRSR600821-50"/>
    </source>
</evidence>
<dbReference type="RefSeq" id="WP_184260487.1">
    <property type="nucleotide sequence ID" value="NZ_JACHIH010000028.1"/>
</dbReference>
<keyword evidence="5 7" id="KW-0663">Pyridoxal phosphate</keyword>
<name>A0A7W7Z6M9_9BRAD</name>
<dbReference type="SUPFAM" id="SSF51419">
    <property type="entry name" value="PLP-binding barrel"/>
    <property type="match status" value="1"/>
</dbReference>
<comment type="similarity">
    <text evidence="3 7">Belongs to the alanine racemase family.</text>
</comment>
<dbReference type="InterPro" id="IPR011079">
    <property type="entry name" value="Ala_racemase_C"/>
</dbReference>
<evidence type="ECO:0000256" key="3">
    <source>
        <dbReference type="ARBA" id="ARBA00007880"/>
    </source>
</evidence>
<dbReference type="Gene3D" id="3.20.20.10">
    <property type="entry name" value="Alanine racemase"/>
    <property type="match status" value="1"/>
</dbReference>
<evidence type="ECO:0000256" key="4">
    <source>
        <dbReference type="ARBA" id="ARBA00013089"/>
    </source>
</evidence>
<comment type="catalytic activity">
    <reaction evidence="1 7">
        <text>L-alanine = D-alanine</text>
        <dbReference type="Rhea" id="RHEA:20249"/>
        <dbReference type="ChEBI" id="CHEBI:57416"/>
        <dbReference type="ChEBI" id="CHEBI:57972"/>
        <dbReference type="EC" id="5.1.1.1"/>
    </reaction>
</comment>
<evidence type="ECO:0000313" key="12">
    <source>
        <dbReference type="Proteomes" id="UP000542353"/>
    </source>
</evidence>
<accession>A0A7W7Z6M9</accession>
<comment type="function">
    <text evidence="7">Catalyzes the interconversion of L-alanine and D-alanine. May also act on other amino acids.</text>
</comment>
<dbReference type="InterPro" id="IPR000821">
    <property type="entry name" value="Ala_racemase"/>
</dbReference>
<feature type="active site" description="Proton acceptor; specific for D-alanine" evidence="7">
    <location>
        <position position="37"/>
    </location>
</feature>
<dbReference type="SUPFAM" id="SSF50621">
    <property type="entry name" value="Alanine racemase C-terminal domain-like"/>
    <property type="match status" value="1"/>
</dbReference>
<reference evidence="11 12" key="1">
    <citation type="submission" date="2020-08" db="EMBL/GenBank/DDBJ databases">
        <title>Genomic Encyclopedia of Type Strains, Phase IV (KMG-IV): sequencing the most valuable type-strain genomes for metagenomic binning, comparative biology and taxonomic classification.</title>
        <authorList>
            <person name="Goeker M."/>
        </authorList>
    </citation>
    <scope>NUCLEOTIDE SEQUENCE [LARGE SCALE GENOMIC DNA]</scope>
    <source>
        <strain evidence="11 12">DSM 12706</strain>
    </source>
</reference>
<evidence type="ECO:0000256" key="9">
    <source>
        <dbReference type="PIRSR" id="PIRSR600821-52"/>
    </source>
</evidence>
<keyword evidence="6 7" id="KW-0413">Isomerase</keyword>
<dbReference type="Gene3D" id="2.40.37.10">
    <property type="entry name" value="Lyase, Ornithine Decarboxylase, Chain A, domain 1"/>
    <property type="match status" value="1"/>
</dbReference>
<feature type="binding site" evidence="7 9">
    <location>
        <position position="306"/>
    </location>
    <ligand>
        <name>substrate</name>
    </ligand>
</feature>
<dbReference type="CDD" id="cd00430">
    <property type="entry name" value="PLPDE_III_AR"/>
    <property type="match status" value="1"/>
</dbReference>
<evidence type="ECO:0000256" key="6">
    <source>
        <dbReference type="ARBA" id="ARBA00023235"/>
    </source>
</evidence>
<evidence type="ECO:0000256" key="5">
    <source>
        <dbReference type="ARBA" id="ARBA00022898"/>
    </source>
</evidence>
<dbReference type="InterPro" id="IPR020622">
    <property type="entry name" value="Ala_racemase_pyridoxalP-BS"/>
</dbReference>
<dbReference type="AlphaFoldDB" id="A0A7W7Z6M9"/>
<dbReference type="GO" id="GO:0005829">
    <property type="term" value="C:cytosol"/>
    <property type="evidence" value="ECO:0007669"/>
    <property type="project" value="TreeGrafter"/>
</dbReference>
<dbReference type="Pfam" id="PF01168">
    <property type="entry name" value="Ala_racemase_N"/>
    <property type="match status" value="1"/>
</dbReference>
<dbReference type="InterPro" id="IPR009006">
    <property type="entry name" value="Ala_racemase/Decarboxylase_C"/>
</dbReference>
<dbReference type="PRINTS" id="PR00992">
    <property type="entry name" value="ALARACEMASE"/>
</dbReference>
<dbReference type="NCBIfam" id="TIGR00492">
    <property type="entry name" value="alr"/>
    <property type="match status" value="1"/>
</dbReference>
<sequence length="427" mass="46188">MFAQHGLTVTIQLSGVKHNYKVFRELCRDVEVAAVVKADAYGCGLSGILPTLWGLGCRTYFVAHLHEGILLRNRLNSAAVYVLNGLLPGSEAAYRKYNLRPVITSQQQLDDWCRYCRQQGWSGGAALHLDTGINRLGFRLDEVADIADLSARDLACFDLILSHFACADEPQNPRNTAQIDSFTWARRTLCKIPKASLASSAGCFLGPGAHFDMVRPGVGLFGGNPFTAPTHPFKAVAQAFAPLLQIKLHRAGEFVGYGSGTRLEKDTLVGTISVGYADGLPRAVSGLPLRVYFQGVPIRILGRISMDMTLVDLTSVGRLSPQIGDDVEIFGPHRDLNAFARSISTIPNEVLTALGKRASRRYVEDMATADAARNDARPEMFDFVSNDSAGLLEDASGTLVAPAGFGTVYPNPQFSLESSLNAARPEG</sequence>
<dbReference type="GO" id="GO:0030170">
    <property type="term" value="F:pyridoxal phosphate binding"/>
    <property type="evidence" value="ECO:0007669"/>
    <property type="project" value="UniProtKB-UniRule"/>
</dbReference>
<comment type="cofactor">
    <cofactor evidence="2 7 8">
        <name>pyridoxal 5'-phosphate</name>
        <dbReference type="ChEBI" id="CHEBI:597326"/>
    </cofactor>
</comment>
<dbReference type="GO" id="GO:0008784">
    <property type="term" value="F:alanine racemase activity"/>
    <property type="evidence" value="ECO:0007669"/>
    <property type="project" value="UniProtKB-UniRule"/>
</dbReference>
<dbReference type="InterPro" id="IPR001608">
    <property type="entry name" value="Ala_racemase_N"/>
</dbReference>
<feature type="binding site" evidence="7 9">
    <location>
        <position position="135"/>
    </location>
    <ligand>
        <name>substrate</name>
    </ligand>
</feature>
<protein>
    <recommendedName>
        <fullName evidence="4 7">Alanine racemase</fullName>
        <ecNumber evidence="4 7">5.1.1.1</ecNumber>
    </recommendedName>
</protein>